<dbReference type="GO" id="GO:0019748">
    <property type="term" value="P:secondary metabolic process"/>
    <property type="evidence" value="ECO:0007669"/>
    <property type="project" value="TreeGrafter"/>
</dbReference>
<dbReference type="InterPro" id="IPR032466">
    <property type="entry name" value="Metal_Hydrolase"/>
</dbReference>
<gene>
    <name evidence="3" type="ordered locus">DaAHT2_0096</name>
</gene>
<dbReference type="GO" id="GO:0016787">
    <property type="term" value="F:hydrolase activity"/>
    <property type="evidence" value="ECO:0007669"/>
    <property type="project" value="UniProtKB-KW"/>
</dbReference>
<dbReference type="InterPro" id="IPR006680">
    <property type="entry name" value="Amidohydro-rel"/>
</dbReference>
<sequence>MGYIAGHEDHLVGPCHRPRPRFCSRCLAGCCLTMSPIIDFHTHAFPDQVAVRAIPALEAEVAGEVKACHDGRLSSLLAKMDEAGIAQSVLCSIATRPAQFVPILEWSQSIASERIIPFPSVHPADPEAVNRISQIRAAGFAGIKMHPYYQQFTLDEERMWPIYERIAAEGLILVMHTGFDIAFPRDPIASPARIIRVVERCPELKFIATHLGAWEQWEEVEASLAGRPIYMDLSYVLHLLPAADARRIILAHPADYLLFGTDSPWADQKKVIKELKNLGLPAALEEKIFWQNAARLLPATLLK</sequence>
<dbReference type="GO" id="GO:0005737">
    <property type="term" value="C:cytoplasm"/>
    <property type="evidence" value="ECO:0007669"/>
    <property type="project" value="TreeGrafter"/>
</dbReference>
<dbReference type="PANTHER" id="PTHR21240:SF28">
    <property type="entry name" value="ISO-OROTATE DECARBOXYLASE (EUROFUNG)"/>
    <property type="match status" value="1"/>
</dbReference>
<accession>D6Z5S7</accession>
<dbReference type="SUPFAM" id="SSF51556">
    <property type="entry name" value="Metallo-dependent hydrolases"/>
    <property type="match status" value="1"/>
</dbReference>
<feature type="domain" description="Amidohydrolase-related" evidence="2">
    <location>
        <begin position="74"/>
        <end position="298"/>
    </location>
</feature>
<keyword evidence="4" id="KW-1185">Reference proteome</keyword>
<reference evidence="4" key="1">
    <citation type="submission" date="2010-02" db="EMBL/GenBank/DDBJ databases">
        <title>Complete sequence of Desulfurivibrio alkaliphilus AHT2.</title>
        <authorList>
            <consortium name="US DOE Joint Genome Institute"/>
            <person name="Pitluck S."/>
            <person name="Chertkov O."/>
            <person name="Detter J.C."/>
            <person name="Han C."/>
            <person name="Tapia R."/>
            <person name="Larimer F."/>
            <person name="Land M."/>
            <person name="Hauser L."/>
            <person name="Kyrpides N."/>
            <person name="Mikhailova N."/>
            <person name="Sorokin D.Y."/>
            <person name="Muyzer G."/>
            <person name="Woyke T."/>
        </authorList>
    </citation>
    <scope>NUCLEOTIDE SEQUENCE [LARGE SCALE GENOMIC DNA]</scope>
    <source>
        <strain evidence="4">DSM 19089 / UNIQEM U267 / AHT2</strain>
    </source>
</reference>
<dbReference type="PANTHER" id="PTHR21240">
    <property type="entry name" value="2-AMINO-3-CARBOXYLMUCONATE-6-SEMIALDEHYDE DECARBOXYLASE"/>
    <property type="match status" value="1"/>
</dbReference>
<keyword evidence="3" id="KW-0378">Hydrolase</keyword>
<keyword evidence="1" id="KW-0456">Lyase</keyword>
<organism evidence="3 4">
    <name type="scientific">Desulfurivibrio alkaliphilus (strain DSM 19089 / UNIQEM U267 / AHT2)</name>
    <dbReference type="NCBI Taxonomy" id="589865"/>
    <lineage>
        <taxon>Bacteria</taxon>
        <taxon>Pseudomonadati</taxon>
        <taxon>Thermodesulfobacteriota</taxon>
        <taxon>Desulfobulbia</taxon>
        <taxon>Desulfobulbales</taxon>
        <taxon>Desulfobulbaceae</taxon>
        <taxon>Desulfurivibrio</taxon>
    </lineage>
</organism>
<dbReference type="AlphaFoldDB" id="D6Z5S7"/>
<evidence type="ECO:0000259" key="2">
    <source>
        <dbReference type="Pfam" id="PF04909"/>
    </source>
</evidence>
<dbReference type="Gene3D" id="3.20.20.140">
    <property type="entry name" value="Metal-dependent hydrolases"/>
    <property type="match status" value="1"/>
</dbReference>
<evidence type="ECO:0000313" key="3">
    <source>
        <dbReference type="EMBL" id="ADH84809.1"/>
    </source>
</evidence>
<proteinExistence type="predicted"/>
<dbReference type="STRING" id="589865.DaAHT2_0096"/>
<dbReference type="Proteomes" id="UP000001508">
    <property type="component" value="Chromosome"/>
</dbReference>
<dbReference type="GO" id="GO:0016831">
    <property type="term" value="F:carboxy-lyase activity"/>
    <property type="evidence" value="ECO:0007669"/>
    <property type="project" value="InterPro"/>
</dbReference>
<dbReference type="Pfam" id="PF04909">
    <property type="entry name" value="Amidohydro_2"/>
    <property type="match status" value="1"/>
</dbReference>
<dbReference type="EMBL" id="CP001940">
    <property type="protein sequence ID" value="ADH84809.1"/>
    <property type="molecule type" value="Genomic_DNA"/>
</dbReference>
<dbReference type="eggNOG" id="COG2159">
    <property type="taxonomic scope" value="Bacteria"/>
</dbReference>
<evidence type="ECO:0000313" key="4">
    <source>
        <dbReference type="Proteomes" id="UP000001508"/>
    </source>
</evidence>
<dbReference type="HOGENOM" id="CLU_044590_0_1_7"/>
<dbReference type="InParanoid" id="D6Z5S7"/>
<dbReference type="KEGG" id="dak:DaAHT2_0096"/>
<evidence type="ECO:0000256" key="1">
    <source>
        <dbReference type="ARBA" id="ARBA00023239"/>
    </source>
</evidence>
<dbReference type="InterPro" id="IPR032465">
    <property type="entry name" value="ACMSD"/>
</dbReference>
<protein>
    <submittedName>
        <fullName evidence="3">Amidohydrolase 2</fullName>
    </submittedName>
</protein>
<name>D6Z5S7_DESAT</name>